<gene>
    <name evidence="9" type="ORF">EZH22_01935</name>
</gene>
<sequence length="209" mass="23392">MTTTVNKNVVAQPNADIPRTSKNLEKPTLPGEVGVWLFVCGDLMVFSLIFGTFLYYRGLSVDVYQQSQQALNGAFGLANTFILLISSWLVVRAVGDARSGHFEPARRRIEIAIVLGLCFIGLKTLEWSEKVSSGITLVTNEFFMFYFMITGIHFGHMLVGLGALSYALHGLRGPVAQRSHMENLEGVAVFWHLVDLLWMIIFALFYVIR</sequence>
<dbReference type="PANTHER" id="PTHR11403:SF6">
    <property type="entry name" value="NITRIC OXIDE REDUCTASE SUBUNIT E"/>
    <property type="match status" value="1"/>
</dbReference>
<feature type="domain" description="Heme-copper oxidase subunit III family profile" evidence="8">
    <location>
        <begin position="33"/>
        <end position="209"/>
    </location>
</feature>
<evidence type="ECO:0000259" key="8">
    <source>
        <dbReference type="PROSITE" id="PS50253"/>
    </source>
</evidence>
<dbReference type="InterPro" id="IPR035973">
    <property type="entry name" value="Cyt_c_oxidase_su3-like_sf"/>
</dbReference>
<dbReference type="PANTHER" id="PTHR11403">
    <property type="entry name" value="CYTOCHROME C OXIDASE SUBUNIT III"/>
    <property type="match status" value="1"/>
</dbReference>
<dbReference type="GO" id="GO:0004129">
    <property type="term" value="F:cytochrome-c oxidase activity"/>
    <property type="evidence" value="ECO:0007669"/>
    <property type="project" value="InterPro"/>
</dbReference>
<feature type="transmembrane region" description="Helical" evidence="7">
    <location>
        <begin position="145"/>
        <end position="168"/>
    </location>
</feature>
<dbReference type="PROSITE" id="PS50253">
    <property type="entry name" value="COX3"/>
    <property type="match status" value="1"/>
</dbReference>
<dbReference type="InterPro" id="IPR013833">
    <property type="entry name" value="Cyt_c_oxidase_su3_a-hlx"/>
</dbReference>
<keyword evidence="5 7" id="KW-0472">Membrane</keyword>
<evidence type="ECO:0000256" key="3">
    <source>
        <dbReference type="ARBA" id="ARBA00022692"/>
    </source>
</evidence>
<evidence type="ECO:0000313" key="9">
    <source>
        <dbReference type="EMBL" id="QRG07224.1"/>
    </source>
</evidence>
<feature type="transmembrane region" description="Helical" evidence="7">
    <location>
        <begin position="107"/>
        <end position="125"/>
    </location>
</feature>
<proteinExistence type="inferred from homology"/>
<evidence type="ECO:0000256" key="4">
    <source>
        <dbReference type="ARBA" id="ARBA00022989"/>
    </source>
</evidence>
<comment type="subcellular location">
    <subcellularLocation>
        <location evidence="6">Cell membrane</location>
        <topology evidence="6">Multi-pass membrane protein</topology>
    </subcellularLocation>
    <subcellularLocation>
        <location evidence="1">Membrane</location>
        <topology evidence="1">Multi-pass membrane protein</topology>
    </subcellularLocation>
</comment>
<dbReference type="Pfam" id="PF00510">
    <property type="entry name" value="COX3"/>
    <property type="match status" value="1"/>
</dbReference>
<feature type="transmembrane region" description="Helical" evidence="7">
    <location>
        <begin position="189"/>
        <end position="208"/>
    </location>
</feature>
<dbReference type="InterPro" id="IPR000298">
    <property type="entry name" value="Cyt_c_oxidase-like_su3"/>
</dbReference>
<dbReference type="InterPro" id="IPR024791">
    <property type="entry name" value="Cyt_c/ubiquinol_Oxase_su3"/>
</dbReference>
<accession>A0A974SJG3</accession>
<comment type="similarity">
    <text evidence="2 6">Belongs to the cytochrome c oxidase subunit 3 family.</text>
</comment>
<evidence type="ECO:0000256" key="5">
    <source>
        <dbReference type="ARBA" id="ARBA00023136"/>
    </source>
</evidence>
<feature type="transmembrane region" description="Helical" evidence="7">
    <location>
        <begin position="33"/>
        <end position="56"/>
    </location>
</feature>
<evidence type="ECO:0000256" key="1">
    <source>
        <dbReference type="ARBA" id="ARBA00004141"/>
    </source>
</evidence>
<keyword evidence="3 6" id="KW-0812">Transmembrane</keyword>
<dbReference type="Proteomes" id="UP000596427">
    <property type="component" value="Chromosome"/>
</dbReference>
<dbReference type="AlphaFoldDB" id="A0A974SJG3"/>
<evidence type="ECO:0000313" key="10">
    <source>
        <dbReference type="Proteomes" id="UP000596427"/>
    </source>
</evidence>
<organism evidence="9 10">
    <name type="scientific">Xanthobacter dioxanivorans</name>
    <dbReference type="NCBI Taxonomy" id="2528964"/>
    <lineage>
        <taxon>Bacteria</taxon>
        <taxon>Pseudomonadati</taxon>
        <taxon>Pseudomonadota</taxon>
        <taxon>Alphaproteobacteria</taxon>
        <taxon>Hyphomicrobiales</taxon>
        <taxon>Xanthobacteraceae</taxon>
        <taxon>Xanthobacter</taxon>
    </lineage>
</organism>
<dbReference type="GO" id="GO:0005886">
    <property type="term" value="C:plasma membrane"/>
    <property type="evidence" value="ECO:0007669"/>
    <property type="project" value="UniProtKB-SubCell"/>
</dbReference>
<evidence type="ECO:0000256" key="6">
    <source>
        <dbReference type="RuleBase" id="RU003376"/>
    </source>
</evidence>
<name>A0A974SJG3_9HYPH</name>
<dbReference type="Gene3D" id="1.20.120.80">
    <property type="entry name" value="Cytochrome c oxidase, subunit III, four-helix bundle"/>
    <property type="match status" value="1"/>
</dbReference>
<reference evidence="9 10" key="1">
    <citation type="submission" date="2020-10" db="EMBL/GenBank/DDBJ databases">
        <title>Degradation of 1,4-Dioxane by Xanthobacter sp. YN2, via a Novel Group-2 Soluble Di-Iron Monooxygenase.</title>
        <authorList>
            <person name="Ma F."/>
            <person name="Wang Y."/>
            <person name="Yang J."/>
            <person name="Guo H."/>
            <person name="Su D."/>
            <person name="Yu L."/>
        </authorList>
    </citation>
    <scope>NUCLEOTIDE SEQUENCE [LARGE SCALE GENOMIC DNA]</scope>
    <source>
        <strain evidence="9 10">YN2</strain>
    </source>
</reference>
<evidence type="ECO:0000256" key="2">
    <source>
        <dbReference type="ARBA" id="ARBA00010581"/>
    </source>
</evidence>
<dbReference type="EMBL" id="CP063362">
    <property type="protein sequence ID" value="QRG07224.1"/>
    <property type="molecule type" value="Genomic_DNA"/>
</dbReference>
<dbReference type="GO" id="GO:0019646">
    <property type="term" value="P:aerobic electron transport chain"/>
    <property type="evidence" value="ECO:0007669"/>
    <property type="project" value="InterPro"/>
</dbReference>
<protein>
    <submittedName>
        <fullName evidence="9">Cytochrome c oxidase subunit 3</fullName>
    </submittedName>
</protein>
<dbReference type="SUPFAM" id="SSF81452">
    <property type="entry name" value="Cytochrome c oxidase subunit III-like"/>
    <property type="match status" value="1"/>
</dbReference>
<dbReference type="KEGG" id="xdi:EZH22_01935"/>
<keyword evidence="10" id="KW-1185">Reference proteome</keyword>
<evidence type="ECO:0000256" key="7">
    <source>
        <dbReference type="SAM" id="Phobius"/>
    </source>
</evidence>
<dbReference type="RefSeq" id="WP_203194137.1">
    <property type="nucleotide sequence ID" value="NZ_CP063362.1"/>
</dbReference>
<feature type="transmembrane region" description="Helical" evidence="7">
    <location>
        <begin position="76"/>
        <end position="95"/>
    </location>
</feature>
<keyword evidence="4 7" id="KW-1133">Transmembrane helix</keyword>